<organism evidence="2 3">
    <name type="scientific">Clostridium mobile</name>
    <dbReference type="NCBI Taxonomy" id="2841512"/>
    <lineage>
        <taxon>Bacteria</taxon>
        <taxon>Bacillati</taxon>
        <taxon>Bacillota</taxon>
        <taxon>Clostridia</taxon>
        <taxon>Eubacteriales</taxon>
        <taxon>Clostridiaceae</taxon>
        <taxon>Clostridium</taxon>
    </lineage>
</organism>
<name>A0ABS6EFZ3_9CLOT</name>
<evidence type="ECO:0000313" key="3">
    <source>
        <dbReference type="Proteomes" id="UP000726170"/>
    </source>
</evidence>
<dbReference type="Proteomes" id="UP000726170">
    <property type="component" value="Unassembled WGS sequence"/>
</dbReference>
<accession>A0ABS6EFZ3</accession>
<keyword evidence="3" id="KW-1185">Reference proteome</keyword>
<dbReference type="RefSeq" id="WP_216438636.1">
    <property type="nucleotide sequence ID" value="NZ_JAHLQF010000002.1"/>
</dbReference>
<gene>
    <name evidence="2" type="ORF">KQI86_07370</name>
</gene>
<evidence type="ECO:0000259" key="1">
    <source>
        <dbReference type="Pfam" id="PF09524"/>
    </source>
</evidence>
<dbReference type="Pfam" id="PF09524">
    <property type="entry name" value="Phg_2220_C"/>
    <property type="match status" value="1"/>
</dbReference>
<sequence>MKYTILGFKQSELVKLGLDTVDALILRYFVDFKDSGRMVREKVDNKVYYWVKYEGIIESLPILNLKKDAIYRRLKKMSNVNILEHKTIIGNGMFSYYGIGSKFIELISNFKTNNSKINTEYYVNEAITTTALEPEQKINLLKDSSIKDNNNIYSLVVDYLNEKASKKYRMSSKKTQQLIRGRVGEGFTEEDFYKVIDNKVEEWLGTDMEKYLRPETLFGTKFEGYLNQKSEERDFEEVEGEGLGFSI</sequence>
<comment type="caution">
    <text evidence="2">The sequence shown here is derived from an EMBL/GenBank/DDBJ whole genome shotgun (WGS) entry which is preliminary data.</text>
</comment>
<protein>
    <submittedName>
        <fullName evidence="2">Conserved phage C-terminal domain-containing protein</fullName>
    </submittedName>
</protein>
<evidence type="ECO:0000313" key="2">
    <source>
        <dbReference type="EMBL" id="MBU5484146.1"/>
    </source>
</evidence>
<reference evidence="2 3" key="1">
    <citation type="submission" date="2021-06" db="EMBL/GenBank/DDBJ databases">
        <authorList>
            <person name="Sun Q."/>
            <person name="Li D."/>
        </authorList>
    </citation>
    <scope>NUCLEOTIDE SEQUENCE [LARGE SCALE GENOMIC DNA]</scope>
    <source>
        <strain evidence="2 3">MSJ-11</strain>
    </source>
</reference>
<dbReference type="InterPro" id="IPR011741">
    <property type="entry name" value="Phg_2220_C"/>
</dbReference>
<dbReference type="EMBL" id="JAHLQF010000002">
    <property type="protein sequence ID" value="MBU5484146.1"/>
    <property type="molecule type" value="Genomic_DNA"/>
</dbReference>
<proteinExistence type="predicted"/>
<feature type="domain" description="Phage conserved hypothetical protein C-terminal" evidence="1">
    <location>
        <begin position="156"/>
        <end position="227"/>
    </location>
</feature>
<dbReference type="NCBIfam" id="TIGR02220">
    <property type="entry name" value="phg_TIGR02220"/>
    <property type="match status" value="1"/>
</dbReference>